<evidence type="ECO:0000313" key="3">
    <source>
        <dbReference type="Proteomes" id="UP000700334"/>
    </source>
</evidence>
<comment type="caution">
    <text evidence="2">The sequence shown here is derived from an EMBL/GenBank/DDBJ whole genome shotgun (WGS) entry which is preliminary data.</text>
</comment>
<dbReference type="EMBL" id="JAGFMF010012051">
    <property type="protein sequence ID" value="KAG8508281.1"/>
    <property type="molecule type" value="Genomic_DNA"/>
</dbReference>
<reference evidence="2" key="1">
    <citation type="journal article" date="2021" name="Evol. Appl.">
        <title>The genome of the Pyrenean desman and the effects of bottlenecks and inbreeding on the genomic landscape of an endangered species.</title>
        <authorList>
            <person name="Escoda L."/>
            <person name="Castresana J."/>
        </authorList>
    </citation>
    <scope>NUCLEOTIDE SEQUENCE</scope>
    <source>
        <strain evidence="2">IBE-C5619</strain>
    </source>
</reference>
<name>A0A8J6DHC7_GALPY</name>
<protein>
    <submittedName>
        <fullName evidence="2">Sushi, nidogen and EGF-like domain-containing protein 1</fullName>
    </submittedName>
</protein>
<proteinExistence type="predicted"/>
<sequence length="305" mass="31473">MRQPTRGAAPAKEGEPGRGAPSREAGQTRGAVCPGQGGAAGAHGAGLALGWGSRCLGLRAPRDSADRPWHREGLPPRAPRTRAPPEPRPLSDPGAPGTPNPAPRVSQPADGRGRMGTRFGHLPRRPLAVRAQPTALLQLGDPEAAPQQVSPALQLPEYGPGGGGSDREMGRLGPGTDGGAVRQTDGGGPVETPDGLTSVGCCCGETQAARKGSLATSGRDTWTPQAQEEGPHLSYLKMDQRPEGRWTPPRRPRAPSLAKGSEPPSCSAEAKRTKGLPLQEPGAAASRGAEGHAWRAVCGLSSRDR</sequence>
<dbReference type="Proteomes" id="UP000700334">
    <property type="component" value="Unassembled WGS sequence"/>
</dbReference>
<keyword evidence="3" id="KW-1185">Reference proteome</keyword>
<dbReference type="AlphaFoldDB" id="A0A8J6DHC7"/>
<feature type="region of interest" description="Disordered" evidence="1">
    <location>
        <begin position="208"/>
        <end position="292"/>
    </location>
</feature>
<accession>A0A8J6DHC7</accession>
<feature type="compositionally biased region" description="Pro residues" evidence="1">
    <location>
        <begin position="76"/>
        <end position="102"/>
    </location>
</feature>
<organism evidence="2 3">
    <name type="scientific">Galemys pyrenaicus</name>
    <name type="common">Iberian desman</name>
    <name type="synonym">Pyrenean desman</name>
    <dbReference type="NCBI Taxonomy" id="202257"/>
    <lineage>
        <taxon>Eukaryota</taxon>
        <taxon>Metazoa</taxon>
        <taxon>Chordata</taxon>
        <taxon>Craniata</taxon>
        <taxon>Vertebrata</taxon>
        <taxon>Euteleostomi</taxon>
        <taxon>Mammalia</taxon>
        <taxon>Eutheria</taxon>
        <taxon>Laurasiatheria</taxon>
        <taxon>Eulipotyphla</taxon>
        <taxon>Talpidae</taxon>
        <taxon>Galemys</taxon>
    </lineage>
</organism>
<evidence type="ECO:0000313" key="2">
    <source>
        <dbReference type="EMBL" id="KAG8508281.1"/>
    </source>
</evidence>
<evidence type="ECO:0000256" key="1">
    <source>
        <dbReference type="SAM" id="MobiDB-lite"/>
    </source>
</evidence>
<feature type="compositionally biased region" description="Polar residues" evidence="1">
    <location>
        <begin position="214"/>
        <end position="226"/>
    </location>
</feature>
<gene>
    <name evidence="2" type="ORF">J0S82_011362</name>
</gene>
<feature type="compositionally biased region" description="Basic and acidic residues" evidence="1">
    <location>
        <begin position="60"/>
        <end position="74"/>
    </location>
</feature>
<feature type="compositionally biased region" description="Gly residues" evidence="1">
    <location>
        <begin position="35"/>
        <end position="49"/>
    </location>
</feature>
<feature type="region of interest" description="Disordered" evidence="1">
    <location>
        <begin position="1"/>
        <end position="194"/>
    </location>
</feature>